<dbReference type="SUPFAM" id="SSF55729">
    <property type="entry name" value="Acyl-CoA N-acyltransferases (Nat)"/>
    <property type="match status" value="1"/>
</dbReference>
<dbReference type="PROSITE" id="PS51186">
    <property type="entry name" value="GNAT"/>
    <property type="match status" value="1"/>
</dbReference>
<dbReference type="AlphaFoldDB" id="A0A494ZY16"/>
<keyword evidence="3" id="KW-1185">Reference proteome</keyword>
<protein>
    <submittedName>
        <fullName evidence="2">GNAT family N-acetyltransferase</fullName>
    </submittedName>
</protein>
<dbReference type="Proteomes" id="UP000269301">
    <property type="component" value="Unassembled WGS sequence"/>
</dbReference>
<dbReference type="Pfam" id="PF08445">
    <property type="entry name" value="FR47"/>
    <property type="match status" value="1"/>
</dbReference>
<accession>A0A494ZY16</accession>
<dbReference type="OrthoDB" id="3174529at2"/>
<evidence type="ECO:0000259" key="1">
    <source>
        <dbReference type="PROSITE" id="PS51186"/>
    </source>
</evidence>
<evidence type="ECO:0000313" key="3">
    <source>
        <dbReference type="Proteomes" id="UP000269301"/>
    </source>
</evidence>
<dbReference type="InterPro" id="IPR000182">
    <property type="entry name" value="GNAT_dom"/>
</dbReference>
<dbReference type="InterPro" id="IPR013653">
    <property type="entry name" value="GCN5-like_dom"/>
</dbReference>
<dbReference type="EMBL" id="RBZP01000012">
    <property type="protein sequence ID" value="RKQ31509.1"/>
    <property type="molecule type" value="Genomic_DNA"/>
</dbReference>
<dbReference type="Gene3D" id="3.40.630.30">
    <property type="match status" value="1"/>
</dbReference>
<comment type="caution">
    <text evidence="2">The sequence shown here is derived from an EMBL/GenBank/DDBJ whole genome shotgun (WGS) entry which is preliminary data.</text>
</comment>
<gene>
    <name evidence="2" type="ORF">D8M06_13530</name>
</gene>
<organism evidence="2 3">
    <name type="scientific">Oceanobacillus halophilus</name>
    <dbReference type="NCBI Taxonomy" id="930130"/>
    <lineage>
        <taxon>Bacteria</taxon>
        <taxon>Bacillati</taxon>
        <taxon>Bacillota</taxon>
        <taxon>Bacilli</taxon>
        <taxon>Bacillales</taxon>
        <taxon>Bacillaceae</taxon>
        <taxon>Oceanobacillus</taxon>
    </lineage>
</organism>
<reference evidence="2 3" key="1">
    <citation type="journal article" date="2016" name="Int. J. Syst. Evol. Microbiol.">
        <title>Oceanobacillus halophilus sp. nov., a novel moderately halophilic bacterium from a hypersaline lake.</title>
        <authorList>
            <person name="Amoozegar M.A."/>
            <person name="Bagheri M."/>
            <person name="Makhdoumi A."/>
            <person name="Nikou M.M."/>
            <person name="Fazeli S.A.S."/>
            <person name="Schumann P."/>
            <person name="Sproer C."/>
            <person name="Sanchez-Porro C."/>
            <person name="Ventosa A."/>
        </authorList>
    </citation>
    <scope>NUCLEOTIDE SEQUENCE [LARGE SCALE GENOMIC DNA]</scope>
    <source>
        <strain evidence="2 3">DSM 23996</strain>
    </source>
</reference>
<dbReference type="GO" id="GO:0016747">
    <property type="term" value="F:acyltransferase activity, transferring groups other than amino-acyl groups"/>
    <property type="evidence" value="ECO:0007669"/>
    <property type="project" value="InterPro"/>
</dbReference>
<dbReference type="RefSeq" id="WP_121204940.1">
    <property type="nucleotide sequence ID" value="NZ_RBZP01000012.1"/>
</dbReference>
<proteinExistence type="predicted"/>
<sequence length="279" mass="31654">MKIAFSSSITDYIEKVEALLLKKEASNNLMLGLIEHFKTTITKDAHFGYMEENGEVLYAFMQTPPNNWILADVDGMDDRAAEQVATFLYKKAMKVPGVLGPISQVERFVEEWKKHKKVKASVHMNQLIYQLDKVNTTPSQEGILRNAEKADHELIKSWLIQFGKEANEAMSEIKASQMATKYIENKTMYLWEVNGEAVSMVNQSRRTKHGATINAVFTPNLFKRKGYATSAVAAISQKLLDEGYQFCSLYTDRDNPTSNSIYRKIGYDEVGSSVVYEFS</sequence>
<evidence type="ECO:0000313" key="2">
    <source>
        <dbReference type="EMBL" id="RKQ31509.1"/>
    </source>
</evidence>
<dbReference type="InterPro" id="IPR016181">
    <property type="entry name" value="Acyl_CoA_acyltransferase"/>
</dbReference>
<keyword evidence="2" id="KW-0808">Transferase</keyword>
<name>A0A494ZY16_9BACI</name>
<feature type="domain" description="N-acetyltransferase" evidence="1">
    <location>
        <begin position="142"/>
        <end position="279"/>
    </location>
</feature>